<feature type="transmembrane region" description="Helical" evidence="7">
    <location>
        <begin position="299"/>
        <end position="322"/>
    </location>
</feature>
<feature type="transmembrane region" description="Helical" evidence="7">
    <location>
        <begin position="468"/>
        <end position="495"/>
    </location>
</feature>
<name>A0ABT8ANQ1_9HYPH</name>
<keyword evidence="11" id="KW-1185">Reference proteome</keyword>
<comment type="caution">
    <text evidence="10">The sequence shown here is derived from an EMBL/GenBank/DDBJ whole genome shotgun (WGS) entry which is preliminary data.</text>
</comment>
<dbReference type="InterPro" id="IPR004477">
    <property type="entry name" value="ComEC_N"/>
</dbReference>
<feature type="transmembrane region" description="Helical" evidence="7">
    <location>
        <begin position="501"/>
        <end position="520"/>
    </location>
</feature>
<proteinExistence type="predicted"/>
<feature type="region of interest" description="Disordered" evidence="6">
    <location>
        <begin position="713"/>
        <end position="765"/>
    </location>
</feature>
<protein>
    <submittedName>
        <fullName evidence="10">ComEC/Rec2 family competence protein</fullName>
    </submittedName>
</protein>
<feature type="transmembrane region" description="Helical" evidence="7">
    <location>
        <begin position="329"/>
        <end position="347"/>
    </location>
</feature>
<sequence length="765" mass="79442">MRRIGARLAGSAVSPAGSRASALPASLAPIRRWMAEGIRREVEQRRLFPWLAVAFGAGILAQFVAADGRPILVAPLVGAALALAPAPALGARPAALALALGMAAAFLGFAAATWRVSQVAAPILPRITIGPLVGMVEALDEREVGARLLIRVESFAGLAAEVRPARVRVSFRRTPIPRPGDVVAATARLLPPPEAARPGGYDFARDAYFQGIGAVGSLVGAVSIRAPTEPPPLHLRLAAMLDDARNALTRRIAQAEGGQAGAVAAALVTGKRGLIGPETNDALRAAGIYHVVSISGLHMVLAAGVVFWLVRAVLALVPYCALVWPIKKIAAGLAMLGVTAYCAFSGWDIAAERSLFMTLIMLGAILVDRPALSMRNLALAALVALAREPEGLLGPSFQMSFGAVAGLIACARLIDGRLFVRPGAGRIGRLVGTGLSAITGTLATTLVAQVATAPFATYHFQTIQPFGLVGNALTLPLVSLVVMPSAVIGCLAYPFALDRPIWWLMGQAVGGMLAIAQWIAGFERATLVLPAFGTTALILLTAGLLLATLPVSRLRWLAAPPILLGLWLAALPDRYDLYVDRQGGGAAVRGPDGRLAALGSPSGFVLEQWLKADGDGRRPGALAAPTGGGHCDRLGCTARLPDGRAVALIRDRRAFAEDCPRAAVLITGLTAPPTCTGPFVIDRKILSERGAVALRAEAAGFTARYARSLDRGLPWRLRPDPRPTPQRPMTAAADSSRADDSVAPTDADRAGAGSGPGDAPAAPLQ</sequence>
<gene>
    <name evidence="10" type="ORF">QWZ18_12125</name>
</gene>
<evidence type="ECO:0000256" key="7">
    <source>
        <dbReference type="SAM" id="Phobius"/>
    </source>
</evidence>
<dbReference type="PANTHER" id="PTHR30619">
    <property type="entry name" value="DNA INTERNALIZATION/COMPETENCE PROTEIN COMEC/REC2"/>
    <property type="match status" value="1"/>
</dbReference>
<feature type="transmembrane region" description="Helical" evidence="7">
    <location>
        <begin position="434"/>
        <end position="456"/>
    </location>
</feature>
<evidence type="ECO:0000256" key="4">
    <source>
        <dbReference type="ARBA" id="ARBA00022989"/>
    </source>
</evidence>
<dbReference type="InterPro" id="IPR025405">
    <property type="entry name" value="DUF4131"/>
</dbReference>
<evidence type="ECO:0000313" key="10">
    <source>
        <dbReference type="EMBL" id="MDN3571362.1"/>
    </source>
</evidence>
<evidence type="ECO:0000256" key="6">
    <source>
        <dbReference type="SAM" id="MobiDB-lite"/>
    </source>
</evidence>
<dbReference type="Pfam" id="PF13567">
    <property type="entry name" value="DUF4131"/>
    <property type="match status" value="1"/>
</dbReference>
<keyword evidence="3 7" id="KW-0812">Transmembrane</keyword>
<keyword evidence="2" id="KW-1003">Cell membrane</keyword>
<feature type="transmembrane region" description="Helical" evidence="7">
    <location>
        <begin position="47"/>
        <end position="65"/>
    </location>
</feature>
<feature type="transmembrane region" description="Helical" evidence="7">
    <location>
        <begin position="527"/>
        <end position="548"/>
    </location>
</feature>
<dbReference type="NCBIfam" id="TIGR00360">
    <property type="entry name" value="ComEC_N-term"/>
    <property type="match status" value="1"/>
</dbReference>
<dbReference type="InterPro" id="IPR052159">
    <property type="entry name" value="Competence_DNA_uptake"/>
</dbReference>
<dbReference type="Pfam" id="PF03772">
    <property type="entry name" value="Competence"/>
    <property type="match status" value="1"/>
</dbReference>
<evidence type="ECO:0000313" key="11">
    <source>
        <dbReference type="Proteomes" id="UP001244297"/>
    </source>
</evidence>
<evidence type="ECO:0000259" key="8">
    <source>
        <dbReference type="Pfam" id="PF03772"/>
    </source>
</evidence>
<comment type="subcellular location">
    <subcellularLocation>
        <location evidence="1">Cell membrane</location>
        <topology evidence="1">Multi-pass membrane protein</topology>
    </subcellularLocation>
</comment>
<keyword evidence="5 7" id="KW-0472">Membrane</keyword>
<evidence type="ECO:0000256" key="1">
    <source>
        <dbReference type="ARBA" id="ARBA00004651"/>
    </source>
</evidence>
<dbReference type="Proteomes" id="UP001244297">
    <property type="component" value="Unassembled WGS sequence"/>
</dbReference>
<evidence type="ECO:0000259" key="9">
    <source>
        <dbReference type="Pfam" id="PF13567"/>
    </source>
</evidence>
<feature type="transmembrane region" description="Helical" evidence="7">
    <location>
        <begin position="71"/>
        <end position="89"/>
    </location>
</feature>
<dbReference type="RefSeq" id="WP_238284865.1">
    <property type="nucleotide sequence ID" value="NZ_BPQS01000001.1"/>
</dbReference>
<keyword evidence="4 7" id="KW-1133">Transmembrane helix</keyword>
<evidence type="ECO:0000256" key="2">
    <source>
        <dbReference type="ARBA" id="ARBA00022475"/>
    </source>
</evidence>
<dbReference type="PANTHER" id="PTHR30619:SF1">
    <property type="entry name" value="RECOMBINATION PROTEIN 2"/>
    <property type="match status" value="1"/>
</dbReference>
<feature type="domain" description="DUF4131" evidence="9">
    <location>
        <begin position="76"/>
        <end position="221"/>
    </location>
</feature>
<dbReference type="EMBL" id="JAUFPT010000032">
    <property type="protein sequence ID" value="MDN3571362.1"/>
    <property type="molecule type" value="Genomic_DNA"/>
</dbReference>
<organism evidence="10 11">
    <name type="scientific">Methylobacterium longum</name>
    <dbReference type="NCBI Taxonomy" id="767694"/>
    <lineage>
        <taxon>Bacteria</taxon>
        <taxon>Pseudomonadati</taxon>
        <taxon>Pseudomonadota</taxon>
        <taxon>Alphaproteobacteria</taxon>
        <taxon>Hyphomicrobiales</taxon>
        <taxon>Methylobacteriaceae</taxon>
        <taxon>Methylobacterium</taxon>
    </lineage>
</organism>
<feature type="transmembrane region" description="Helical" evidence="7">
    <location>
        <begin position="96"/>
        <end position="116"/>
    </location>
</feature>
<feature type="transmembrane region" description="Helical" evidence="7">
    <location>
        <begin position="554"/>
        <end position="571"/>
    </location>
</feature>
<reference evidence="11" key="1">
    <citation type="journal article" date="2019" name="Int. J. Syst. Evol. Microbiol.">
        <title>The Global Catalogue of Microorganisms (GCM) 10K type strain sequencing project: providing services to taxonomists for standard genome sequencing and annotation.</title>
        <authorList>
            <consortium name="The Broad Institute Genomics Platform"/>
            <consortium name="The Broad Institute Genome Sequencing Center for Infectious Disease"/>
            <person name="Wu L."/>
            <person name="Ma J."/>
        </authorList>
    </citation>
    <scope>NUCLEOTIDE SEQUENCE [LARGE SCALE GENOMIC DNA]</scope>
    <source>
        <strain evidence="11">CECT 7806</strain>
    </source>
</reference>
<feature type="transmembrane region" description="Helical" evidence="7">
    <location>
        <begin position="392"/>
        <end position="414"/>
    </location>
</feature>
<evidence type="ECO:0000256" key="5">
    <source>
        <dbReference type="ARBA" id="ARBA00023136"/>
    </source>
</evidence>
<accession>A0ABT8ANQ1</accession>
<evidence type="ECO:0000256" key="3">
    <source>
        <dbReference type="ARBA" id="ARBA00022692"/>
    </source>
</evidence>
<feature type="domain" description="ComEC/Rec2-related protein" evidence="8">
    <location>
        <begin position="267"/>
        <end position="551"/>
    </location>
</feature>